<reference evidence="2" key="2">
    <citation type="journal article" date="2022" name="Microbiol. Resour. Announc.">
        <title>Whole-Genome Sequence of Entomortierella parvispora E1425, a Mucoromycotan Fungus Associated with Burkholderiaceae-Related Endosymbiotic Bacteria.</title>
        <authorList>
            <person name="Herlambang A."/>
            <person name="Guo Y."/>
            <person name="Takashima Y."/>
            <person name="Narisawa K."/>
            <person name="Ohta H."/>
            <person name="Nishizawa T."/>
        </authorList>
    </citation>
    <scope>NUCLEOTIDE SEQUENCE</scope>
    <source>
        <strain evidence="2">E1425</strain>
    </source>
</reference>
<reference evidence="2" key="1">
    <citation type="submission" date="2021-11" db="EMBL/GenBank/DDBJ databases">
        <authorList>
            <person name="Herlambang A."/>
            <person name="Guo Y."/>
            <person name="Takashima Y."/>
            <person name="Nishizawa T."/>
        </authorList>
    </citation>
    <scope>NUCLEOTIDE SEQUENCE</scope>
    <source>
        <strain evidence="2">E1425</strain>
    </source>
</reference>
<dbReference type="OrthoDB" id="2397529at2759"/>
<feature type="region of interest" description="Disordered" evidence="1">
    <location>
        <begin position="1"/>
        <end position="34"/>
    </location>
</feature>
<name>A0A9P3LWV0_9FUNG</name>
<dbReference type="AlphaFoldDB" id="A0A9P3LWV0"/>
<feature type="compositionally biased region" description="Low complexity" evidence="1">
    <location>
        <begin position="63"/>
        <end position="73"/>
    </location>
</feature>
<dbReference type="Proteomes" id="UP000827284">
    <property type="component" value="Unassembled WGS sequence"/>
</dbReference>
<accession>A0A9P3LWV0</accession>
<comment type="caution">
    <text evidence="2">The sequence shown here is derived from an EMBL/GenBank/DDBJ whole genome shotgun (WGS) entry which is preliminary data.</text>
</comment>
<keyword evidence="3" id="KW-1185">Reference proteome</keyword>
<feature type="region of interest" description="Disordered" evidence="1">
    <location>
        <begin position="139"/>
        <end position="181"/>
    </location>
</feature>
<evidence type="ECO:0000256" key="1">
    <source>
        <dbReference type="SAM" id="MobiDB-lite"/>
    </source>
</evidence>
<proteinExistence type="predicted"/>
<feature type="region of interest" description="Disordered" evidence="1">
    <location>
        <begin position="55"/>
        <end position="89"/>
    </location>
</feature>
<organism evidence="2 3">
    <name type="scientific">Entomortierella parvispora</name>
    <dbReference type="NCBI Taxonomy" id="205924"/>
    <lineage>
        <taxon>Eukaryota</taxon>
        <taxon>Fungi</taxon>
        <taxon>Fungi incertae sedis</taxon>
        <taxon>Mucoromycota</taxon>
        <taxon>Mortierellomycotina</taxon>
        <taxon>Mortierellomycetes</taxon>
        <taxon>Mortierellales</taxon>
        <taxon>Mortierellaceae</taxon>
        <taxon>Entomortierella</taxon>
    </lineage>
</organism>
<sequence length="204" mass="21879">MLTGRFHQKPSDRWIGGVPPGPEDSDSAFNIMSPTGRNRPFKGIVLPNKRIGSIPWESTHPVSISNTISSNNSGRDHRNNNSNNNSGWGMFNDEDHYGIHVPEDSSSSDGVAFVYNKGPAGQTPFPTLVAMPGYFPLGQVLAPTPQSPPSSSSSSPDRQKQGQDQNTNLPPMADPYGVSSLDYAQPSLDSVVLNDLAAESASRT</sequence>
<protein>
    <submittedName>
        <fullName evidence="2">Uncharacterized protein</fullName>
    </submittedName>
</protein>
<evidence type="ECO:0000313" key="3">
    <source>
        <dbReference type="Proteomes" id="UP000827284"/>
    </source>
</evidence>
<evidence type="ECO:0000313" key="2">
    <source>
        <dbReference type="EMBL" id="GJJ73448.1"/>
    </source>
</evidence>
<gene>
    <name evidence="2" type="ORF">EMPS_05806</name>
</gene>
<dbReference type="EMBL" id="BQFW01000008">
    <property type="protein sequence ID" value="GJJ73448.1"/>
    <property type="molecule type" value="Genomic_DNA"/>
</dbReference>